<organism evidence="2 3">
    <name type="scientific">Salvator merianae</name>
    <name type="common">Argentine black and white tegu</name>
    <name type="synonym">Tupinambis merianae</name>
    <dbReference type="NCBI Taxonomy" id="96440"/>
    <lineage>
        <taxon>Eukaryota</taxon>
        <taxon>Metazoa</taxon>
        <taxon>Chordata</taxon>
        <taxon>Craniata</taxon>
        <taxon>Vertebrata</taxon>
        <taxon>Euteleostomi</taxon>
        <taxon>Lepidosauria</taxon>
        <taxon>Squamata</taxon>
        <taxon>Bifurcata</taxon>
        <taxon>Unidentata</taxon>
        <taxon>Episquamata</taxon>
        <taxon>Laterata</taxon>
        <taxon>Teiioidea</taxon>
        <taxon>Teiidae</taxon>
        <taxon>Salvator</taxon>
    </lineage>
</organism>
<dbReference type="Proteomes" id="UP000694421">
    <property type="component" value="Unplaced"/>
</dbReference>
<evidence type="ECO:0000259" key="1">
    <source>
        <dbReference type="Pfam" id="PF15055"/>
    </source>
</evidence>
<dbReference type="PANTHER" id="PTHR36469">
    <property type="entry name" value="DISTAL MEMBRANE-ARM ASSEMBLY COMPLEX PROTEIN 1"/>
    <property type="match status" value="1"/>
</dbReference>
<reference evidence="2" key="2">
    <citation type="submission" date="2025-09" db="UniProtKB">
        <authorList>
            <consortium name="Ensembl"/>
        </authorList>
    </citation>
    <scope>IDENTIFICATION</scope>
</reference>
<accession>A0A8D0BWT7</accession>
<dbReference type="Pfam" id="PF15055">
    <property type="entry name" value="DMAC1_Dmo2"/>
    <property type="match status" value="1"/>
</dbReference>
<dbReference type="GeneTree" id="ENSGT01130000282145"/>
<reference evidence="2" key="1">
    <citation type="submission" date="2025-08" db="UniProtKB">
        <authorList>
            <consortium name="Ensembl"/>
        </authorList>
    </citation>
    <scope>IDENTIFICATION</scope>
</reference>
<proteinExistence type="predicted"/>
<protein>
    <recommendedName>
        <fullName evidence="1">Distal membrane-arm assembly complex protein 1-like domain-containing protein</fullName>
    </recommendedName>
</protein>
<evidence type="ECO:0000313" key="3">
    <source>
        <dbReference type="Proteomes" id="UP000694421"/>
    </source>
</evidence>
<dbReference type="AlphaFoldDB" id="A0A8D0BWT7"/>
<dbReference type="InterPro" id="IPR028036">
    <property type="entry name" value="DMAC1-like_dom"/>
</dbReference>
<dbReference type="InterPro" id="IPR053117">
    <property type="entry name" value="DMAC_Protein"/>
</dbReference>
<dbReference type="OMA" id="AVCQCIM"/>
<keyword evidence="3" id="KW-1185">Reference proteome</keyword>
<feature type="domain" description="Distal membrane-arm assembly complex protein 1-like" evidence="1">
    <location>
        <begin position="47"/>
        <end position="93"/>
    </location>
</feature>
<name>A0A8D0BWT7_SALMN</name>
<sequence>QNSLLQQPHCTSIYTPQAAAPGQSGSPVPGPIAFLGWTLPALTDFWSCLSCRVLSGTGLIGAGVWVFLHPYRLLQQRIPPGLRQITQMTFAVCQCIMTWGVVVIVDPVGKK</sequence>
<dbReference type="PANTHER" id="PTHR36469:SF1">
    <property type="entry name" value="DISTAL MEMBRANE-ARM ASSEMBLY COMPLEX PROTEIN 1"/>
    <property type="match status" value="1"/>
</dbReference>
<evidence type="ECO:0000313" key="2">
    <source>
        <dbReference type="Ensembl" id="ENSSMRP00000014265.1"/>
    </source>
</evidence>
<dbReference type="Ensembl" id="ENSSMRT00000016619.1">
    <property type="protein sequence ID" value="ENSSMRP00000014265.1"/>
    <property type="gene ID" value="ENSSMRG00000011105.1"/>
</dbReference>